<feature type="region of interest" description="Disordered" evidence="1">
    <location>
        <begin position="83"/>
        <end position="160"/>
    </location>
</feature>
<feature type="region of interest" description="Disordered" evidence="1">
    <location>
        <begin position="279"/>
        <end position="304"/>
    </location>
</feature>
<feature type="region of interest" description="Disordered" evidence="1">
    <location>
        <begin position="177"/>
        <end position="260"/>
    </location>
</feature>
<organism evidence="2 3">
    <name type="scientific">Sarcoptes scabiei</name>
    <name type="common">Itch mite</name>
    <name type="synonym">Acarus scabiei</name>
    <dbReference type="NCBI Taxonomy" id="52283"/>
    <lineage>
        <taxon>Eukaryota</taxon>
        <taxon>Metazoa</taxon>
        <taxon>Ecdysozoa</taxon>
        <taxon>Arthropoda</taxon>
        <taxon>Chelicerata</taxon>
        <taxon>Arachnida</taxon>
        <taxon>Acari</taxon>
        <taxon>Acariformes</taxon>
        <taxon>Sarcoptiformes</taxon>
        <taxon>Astigmata</taxon>
        <taxon>Psoroptidia</taxon>
        <taxon>Sarcoptoidea</taxon>
        <taxon>Sarcoptidae</taxon>
        <taxon>Sarcoptinae</taxon>
        <taxon>Sarcoptes</taxon>
    </lineage>
</organism>
<evidence type="ECO:0000256" key="1">
    <source>
        <dbReference type="SAM" id="MobiDB-lite"/>
    </source>
</evidence>
<dbReference type="OrthoDB" id="6435049at2759"/>
<sequence length="603" mass="68168">MRTEIQNRLSNENLSKLLAKLFQNYQNGIENHQKNDVGKPQIIVVAPSSSLAASQASLKNDSNELIQVSKSKPKAFAMKLSMNDQNQNKKSSPSKSSSQTSSSSKQKDGDQPLKNNRSSSKQSSKQLPSSSLNKRQKQSNHQQTEEKIRSSKNQPKSKLYEKEIDKLLQKIERLERQKLVQKSSPQSSSSIEDILKKKSSTLAGKSNPISEKIKKFMESEPLPPTEKTQPESESIDDSNNPTDQPQMWLPPPLPPPPPMSLIPPMPYMPFMPPIALNNPTDPTMMFQQPQSVQSPPPISNEPDKTIDYEQAIRPDYNQHQSYVQQPPHYQHSLETPMVDNTNGYQLDQYQSPYLQQQPASMPQQPYGQAAMMSYPEQQHHQSPPQPQQPYYDHEPAESVQVSNEMNSFDYPPYAVSHSAEMPYKNLEYEGGHARPPKEEKPSKSGLFGRRFQLGKLFRSKAKKSKKSELKIPKQYHHKQRPPMNGSPTEHMENIDPMMLQESQYQQLSSLDRRYKVPRPKGHHYPMESAGVQLRFGGGPLGGGSQVKVNPMAILKTIALPLMRKPAMNLNGKVVFGVVLENGIGHGRKPKTVFQHYSTGRIKK</sequence>
<dbReference type="EMBL" id="JXLN01015538">
    <property type="protein sequence ID" value="KPM10606.1"/>
    <property type="molecule type" value="Genomic_DNA"/>
</dbReference>
<feature type="compositionally biased region" description="Low complexity" evidence="1">
    <location>
        <begin position="83"/>
        <end position="104"/>
    </location>
</feature>
<evidence type="ECO:0000313" key="2">
    <source>
        <dbReference type="EMBL" id="KPM10606.1"/>
    </source>
</evidence>
<dbReference type="AlphaFoldDB" id="A0A132AHX8"/>
<accession>A0A132AHX8</accession>
<reference evidence="2 3" key="1">
    <citation type="journal article" date="2015" name="Parasit. Vectors">
        <title>Draft genome of the scabies mite.</title>
        <authorList>
            <person name="Rider S.D.Jr."/>
            <person name="Morgan M.S."/>
            <person name="Arlian L.G."/>
        </authorList>
    </citation>
    <scope>NUCLEOTIDE SEQUENCE [LARGE SCALE GENOMIC DNA]</scope>
    <source>
        <strain evidence="2">Arlian Lab</strain>
    </source>
</reference>
<feature type="compositionally biased region" description="Low complexity" evidence="1">
    <location>
        <begin position="113"/>
        <end position="133"/>
    </location>
</feature>
<gene>
    <name evidence="2" type="ORF">QR98_0091650</name>
</gene>
<evidence type="ECO:0000313" key="3">
    <source>
        <dbReference type="Proteomes" id="UP000616769"/>
    </source>
</evidence>
<dbReference type="Proteomes" id="UP000616769">
    <property type="component" value="Unassembled WGS sequence"/>
</dbReference>
<protein>
    <submittedName>
        <fullName evidence="2">Uncharacterized protein</fullName>
    </submittedName>
</protein>
<feature type="compositionally biased region" description="Polar residues" evidence="1">
    <location>
        <begin position="200"/>
        <end position="209"/>
    </location>
</feature>
<comment type="caution">
    <text evidence="2">The sequence shown here is derived from an EMBL/GenBank/DDBJ whole genome shotgun (WGS) entry which is preliminary data.</text>
</comment>
<proteinExistence type="predicted"/>
<name>A0A132AHX8_SARSC</name>
<dbReference type="VEuPathDB" id="VectorBase:SSCA009751"/>
<feature type="compositionally biased region" description="Pro residues" evidence="1">
    <location>
        <begin position="248"/>
        <end position="260"/>
    </location>
</feature>